<evidence type="ECO:0000313" key="6">
    <source>
        <dbReference type="Proteomes" id="UP000321429"/>
    </source>
</evidence>
<feature type="transmembrane region" description="Helical" evidence="1">
    <location>
        <begin position="88"/>
        <end position="105"/>
    </location>
</feature>
<evidence type="ECO:0000313" key="4">
    <source>
        <dbReference type="EMBL" id="KRN97208.1"/>
    </source>
</evidence>
<keyword evidence="1" id="KW-0812">Transmembrane</keyword>
<gene>
    <name evidence="4" type="ORF">IV55_GL000131</name>
    <name evidence="3" type="ORF">LSI01_16300</name>
</gene>
<name>A0A0R2L5X9_9LACO</name>
<organism evidence="4 5">
    <name type="scientific">Furfurilactobacillus siliginis</name>
    <dbReference type="NCBI Taxonomy" id="348151"/>
    <lineage>
        <taxon>Bacteria</taxon>
        <taxon>Bacillati</taxon>
        <taxon>Bacillota</taxon>
        <taxon>Bacilli</taxon>
        <taxon>Lactobacillales</taxon>
        <taxon>Lactobacillaceae</taxon>
        <taxon>Furfurilactobacillus</taxon>
    </lineage>
</organism>
<feature type="transmembrane region" description="Helical" evidence="1">
    <location>
        <begin position="201"/>
        <end position="219"/>
    </location>
</feature>
<sequence>MKQGETNVPDLGDLLKVAACSAVILQTILGFAVHTSLSVGQQAWVIAWYDLMKFSAPAFIFAILFSTMRTTSSGPLGVNYLPYLQKQWSLLFLPTALWSAVYLILMPSLQSHHPYHNLTSFNWQFVTGNGAPHLWYSTMMLQFIVLMPVFVWLTRWLTGSPRRQGVVLTVSAVGYVWWIALYTMFVFNGPAANRWYLMDRLLPSFFIYGLLGILTWLNYERVLSVLMKRWWVLLIPALWGWLCANTELHSFGATVSFENAPYLKPSMLMYSVSVIGLLCALGGWLLLKTPRVMRVIHRLAVYAYQAFLGHVFWVALLWWIESRLGWQGLLGLRVGVTYLVSWVVSFGSVVAWREVGNHQK</sequence>
<dbReference type="EMBL" id="JQCB01000001">
    <property type="protein sequence ID" value="KRN97208.1"/>
    <property type="molecule type" value="Genomic_DNA"/>
</dbReference>
<dbReference type="Proteomes" id="UP000051139">
    <property type="component" value="Unassembled WGS sequence"/>
</dbReference>
<keyword evidence="5" id="KW-1185">Reference proteome</keyword>
<dbReference type="STRING" id="348151.IV55_GL000131"/>
<dbReference type="PATRIC" id="fig|348151.3.peg.134"/>
<evidence type="ECO:0000259" key="2">
    <source>
        <dbReference type="Pfam" id="PF01757"/>
    </source>
</evidence>
<dbReference type="OrthoDB" id="569695at2"/>
<dbReference type="Pfam" id="PF01757">
    <property type="entry name" value="Acyl_transf_3"/>
    <property type="match status" value="1"/>
</dbReference>
<feature type="domain" description="Acyltransferase 3" evidence="2">
    <location>
        <begin position="13"/>
        <end position="350"/>
    </location>
</feature>
<evidence type="ECO:0000313" key="3">
    <source>
        <dbReference type="EMBL" id="GEK29319.1"/>
    </source>
</evidence>
<reference evidence="3 6" key="2">
    <citation type="submission" date="2019-07" db="EMBL/GenBank/DDBJ databases">
        <title>Whole genome shotgun sequence of Lactobacillus siliginis NBRC 101315.</title>
        <authorList>
            <person name="Hosoyama A."/>
            <person name="Uohara A."/>
            <person name="Ohji S."/>
            <person name="Ichikawa N."/>
        </authorList>
    </citation>
    <scope>NUCLEOTIDE SEQUENCE [LARGE SCALE GENOMIC DNA]</scope>
    <source>
        <strain evidence="3 6">NBRC 101315</strain>
    </source>
</reference>
<feature type="transmembrane region" description="Helical" evidence="1">
    <location>
        <begin position="12"/>
        <end position="34"/>
    </location>
</feature>
<feature type="transmembrane region" description="Helical" evidence="1">
    <location>
        <begin position="268"/>
        <end position="287"/>
    </location>
</feature>
<dbReference type="EMBL" id="BJUD01000045">
    <property type="protein sequence ID" value="GEK29319.1"/>
    <property type="molecule type" value="Genomic_DNA"/>
</dbReference>
<feature type="transmembrane region" description="Helical" evidence="1">
    <location>
        <begin position="46"/>
        <end position="67"/>
    </location>
</feature>
<feature type="transmembrane region" description="Helical" evidence="1">
    <location>
        <begin position="134"/>
        <end position="153"/>
    </location>
</feature>
<accession>A0A0R2L5X9</accession>
<protein>
    <submittedName>
        <fullName evidence="3 4">Membrane protein</fullName>
    </submittedName>
</protein>
<feature type="transmembrane region" description="Helical" evidence="1">
    <location>
        <begin position="231"/>
        <end position="248"/>
    </location>
</feature>
<dbReference type="Proteomes" id="UP000321429">
    <property type="component" value="Unassembled WGS sequence"/>
</dbReference>
<reference evidence="4 5" key="1">
    <citation type="journal article" date="2015" name="Genome Announc.">
        <title>Expanding the biotechnology potential of lactobacilli through comparative genomics of 213 strains and associated genera.</title>
        <authorList>
            <person name="Sun Z."/>
            <person name="Harris H.M."/>
            <person name="McCann A."/>
            <person name="Guo C."/>
            <person name="Argimon S."/>
            <person name="Zhang W."/>
            <person name="Yang X."/>
            <person name="Jeffery I.B."/>
            <person name="Cooney J.C."/>
            <person name="Kagawa T.F."/>
            <person name="Liu W."/>
            <person name="Song Y."/>
            <person name="Salvetti E."/>
            <person name="Wrobel A."/>
            <person name="Rasinkangas P."/>
            <person name="Parkhill J."/>
            <person name="Rea M.C."/>
            <person name="O'Sullivan O."/>
            <person name="Ritari J."/>
            <person name="Douillard F.P."/>
            <person name="Paul Ross R."/>
            <person name="Yang R."/>
            <person name="Briner A.E."/>
            <person name="Felis G.E."/>
            <person name="de Vos W.M."/>
            <person name="Barrangou R."/>
            <person name="Klaenhammer T.R."/>
            <person name="Caufield P.W."/>
            <person name="Cui Y."/>
            <person name="Zhang H."/>
            <person name="O'Toole P.W."/>
        </authorList>
    </citation>
    <scope>NUCLEOTIDE SEQUENCE [LARGE SCALE GENOMIC DNA]</scope>
    <source>
        <strain evidence="4 5">DSM 22696</strain>
    </source>
</reference>
<feature type="transmembrane region" description="Helical" evidence="1">
    <location>
        <begin position="332"/>
        <end position="352"/>
    </location>
</feature>
<feature type="transmembrane region" description="Helical" evidence="1">
    <location>
        <begin position="299"/>
        <end position="320"/>
    </location>
</feature>
<evidence type="ECO:0000256" key="1">
    <source>
        <dbReference type="SAM" id="Phobius"/>
    </source>
</evidence>
<dbReference type="InterPro" id="IPR002656">
    <property type="entry name" value="Acyl_transf_3_dom"/>
</dbReference>
<feature type="transmembrane region" description="Helical" evidence="1">
    <location>
        <begin position="165"/>
        <end position="189"/>
    </location>
</feature>
<evidence type="ECO:0000313" key="5">
    <source>
        <dbReference type="Proteomes" id="UP000051139"/>
    </source>
</evidence>
<comment type="caution">
    <text evidence="4">The sequence shown here is derived from an EMBL/GenBank/DDBJ whole genome shotgun (WGS) entry which is preliminary data.</text>
</comment>
<dbReference type="AlphaFoldDB" id="A0A0R2L5X9"/>
<keyword evidence="1" id="KW-0472">Membrane</keyword>
<dbReference type="RefSeq" id="WP_057808469.1">
    <property type="nucleotide sequence ID" value="NZ_BJUD01000045.1"/>
</dbReference>
<proteinExistence type="predicted"/>
<keyword evidence="1" id="KW-1133">Transmembrane helix</keyword>
<dbReference type="GO" id="GO:0016747">
    <property type="term" value="F:acyltransferase activity, transferring groups other than amino-acyl groups"/>
    <property type="evidence" value="ECO:0007669"/>
    <property type="project" value="InterPro"/>
</dbReference>